<dbReference type="SUPFAM" id="SSF52540">
    <property type="entry name" value="P-loop containing nucleoside triphosphate hydrolases"/>
    <property type="match status" value="1"/>
</dbReference>
<organism evidence="7 8">
    <name type="scientific">Micromonas commoda (strain RCC299 / NOUM17 / CCMP2709)</name>
    <name type="common">Picoplanktonic green alga</name>
    <dbReference type="NCBI Taxonomy" id="296587"/>
    <lineage>
        <taxon>Eukaryota</taxon>
        <taxon>Viridiplantae</taxon>
        <taxon>Chlorophyta</taxon>
        <taxon>Mamiellophyceae</taxon>
        <taxon>Mamiellales</taxon>
        <taxon>Mamiellaceae</taxon>
        <taxon>Micromonas</taxon>
    </lineage>
</organism>
<reference evidence="7 8" key="1">
    <citation type="journal article" date="2009" name="Science">
        <title>Green evolution and dynamic adaptations revealed by genomes of the marine picoeukaryotes Micromonas.</title>
        <authorList>
            <person name="Worden A.Z."/>
            <person name="Lee J.H."/>
            <person name="Mock T."/>
            <person name="Rouze P."/>
            <person name="Simmons M.P."/>
            <person name="Aerts A.L."/>
            <person name="Allen A.E."/>
            <person name="Cuvelier M.L."/>
            <person name="Derelle E."/>
            <person name="Everett M.V."/>
            <person name="Foulon E."/>
            <person name="Grimwood J."/>
            <person name="Gundlach H."/>
            <person name="Henrissat B."/>
            <person name="Napoli C."/>
            <person name="McDonald S.M."/>
            <person name="Parker M.S."/>
            <person name="Rombauts S."/>
            <person name="Salamov A."/>
            <person name="Von Dassow P."/>
            <person name="Badger J.H."/>
            <person name="Coutinho P.M."/>
            <person name="Demir E."/>
            <person name="Dubchak I."/>
            <person name="Gentemann C."/>
            <person name="Eikrem W."/>
            <person name="Gready J.E."/>
            <person name="John U."/>
            <person name="Lanier W."/>
            <person name="Lindquist E.A."/>
            <person name="Lucas S."/>
            <person name="Mayer K.F."/>
            <person name="Moreau H."/>
            <person name="Not F."/>
            <person name="Otillar R."/>
            <person name="Panaud O."/>
            <person name="Pangilinan J."/>
            <person name="Paulsen I."/>
            <person name="Piegu B."/>
            <person name="Poliakov A."/>
            <person name="Robbens S."/>
            <person name="Schmutz J."/>
            <person name="Toulza E."/>
            <person name="Wyss T."/>
            <person name="Zelensky A."/>
            <person name="Zhou K."/>
            <person name="Armbrust E.V."/>
            <person name="Bhattacharya D."/>
            <person name="Goodenough U.W."/>
            <person name="Van de Peer Y."/>
            <person name="Grigoriev I.V."/>
        </authorList>
    </citation>
    <scope>NUCLEOTIDE SEQUENCE [LARGE SCALE GENOMIC DNA]</scope>
    <source>
        <strain evidence="8">RCC299 / NOUM17</strain>
    </source>
</reference>
<comment type="similarity">
    <text evidence="4">Belongs to the SIMIBI class G3E GTPase family. ZNG1 subfamily.</text>
</comment>
<dbReference type="SUPFAM" id="SSF90002">
    <property type="entry name" value="Hypothetical protein YjiA, C-terminal domain"/>
    <property type="match status" value="1"/>
</dbReference>
<dbReference type="Pfam" id="PF02492">
    <property type="entry name" value="cobW"/>
    <property type="match status" value="1"/>
</dbReference>
<dbReference type="RefSeq" id="XP_002504078.1">
    <property type="nucleotide sequence ID" value="XM_002504032.1"/>
</dbReference>
<evidence type="ECO:0000256" key="1">
    <source>
        <dbReference type="ARBA" id="ARBA00022741"/>
    </source>
</evidence>
<dbReference type="SMART" id="SM00833">
    <property type="entry name" value="CobW_C"/>
    <property type="match status" value="1"/>
</dbReference>
<dbReference type="STRING" id="296587.C1EB81"/>
<dbReference type="GO" id="GO:0000166">
    <property type="term" value="F:nucleotide binding"/>
    <property type="evidence" value="ECO:0007669"/>
    <property type="project" value="UniProtKB-KW"/>
</dbReference>
<accession>C1EB81</accession>
<dbReference type="GO" id="GO:0016787">
    <property type="term" value="F:hydrolase activity"/>
    <property type="evidence" value="ECO:0007669"/>
    <property type="project" value="UniProtKB-KW"/>
</dbReference>
<keyword evidence="1" id="KW-0547">Nucleotide-binding</keyword>
<name>C1EB81_MICCC</name>
<gene>
    <name evidence="7" type="ORF">MICPUN_60337</name>
</gene>
<evidence type="ECO:0000256" key="4">
    <source>
        <dbReference type="ARBA" id="ARBA00034320"/>
    </source>
</evidence>
<dbReference type="InterPro" id="IPR051316">
    <property type="entry name" value="Zinc-reg_GTPase_activator"/>
</dbReference>
<dbReference type="InterPro" id="IPR003495">
    <property type="entry name" value="CobW/HypB/UreG_nucleotide-bd"/>
</dbReference>
<protein>
    <recommendedName>
        <fullName evidence="6">CobW C-terminal domain-containing protein</fullName>
    </recommendedName>
</protein>
<dbReference type="Pfam" id="PF07683">
    <property type="entry name" value="CobW_C"/>
    <property type="match status" value="1"/>
</dbReference>
<dbReference type="PANTHER" id="PTHR13748">
    <property type="entry name" value="COBW-RELATED"/>
    <property type="match status" value="1"/>
</dbReference>
<dbReference type="PANTHER" id="PTHR13748:SF70">
    <property type="entry name" value="COBW_HYPB_UREG NUCLEOTIDE-BINDING DOMAIN-CONTAINING PROTEIN"/>
    <property type="match status" value="1"/>
</dbReference>
<evidence type="ECO:0000313" key="7">
    <source>
        <dbReference type="EMBL" id="ACO65336.1"/>
    </source>
</evidence>
<sequence length="336" mass="37084">MPEDDRRTPVTIVTGFLGAGKTTLINHILKANHGKRVAIIENEFGEVGVDDGLVVETKEEIFEMNNGCICCTVRGDLIRILGKLLNRRERFDAIVIETTGLADPAPVAQTFFVDDELKEQLYLDAILTVADAKHLGSHLDEVKPEGVENESVEQVAFADKILLNKVDLVTPQEKLALVDKIRGINSRAAVIECVHARVDVGEVLGIRAFDLSVACEFDEEFLDVEGEHRHDETVTSVGIRVPGAMVVSELNTWLTSLLRTKGTDIFRSKGILRVAGSDERVVFQGVHMTMEMASSANGKVAGWKEGETRESRFIFIGRNLDREELTEGFRACVAPE</sequence>
<dbReference type="InterPro" id="IPR027417">
    <property type="entry name" value="P-loop_NTPase"/>
</dbReference>
<dbReference type="eggNOG" id="KOG2743">
    <property type="taxonomic scope" value="Eukaryota"/>
</dbReference>
<proteinExistence type="inferred from homology"/>
<dbReference type="AlphaFoldDB" id="C1EB81"/>
<dbReference type="Gene3D" id="3.30.1220.10">
    <property type="entry name" value="CobW-like, C-terminal domain"/>
    <property type="match status" value="1"/>
</dbReference>
<dbReference type="OrthoDB" id="258627at2759"/>
<dbReference type="Proteomes" id="UP000002009">
    <property type="component" value="Chromosome 7"/>
</dbReference>
<dbReference type="Gene3D" id="3.40.50.300">
    <property type="entry name" value="P-loop containing nucleotide triphosphate hydrolases"/>
    <property type="match status" value="1"/>
</dbReference>
<dbReference type="KEGG" id="mis:MICPUN_60337"/>
<dbReference type="InParanoid" id="C1EB81"/>
<keyword evidence="3" id="KW-0143">Chaperone</keyword>
<keyword evidence="8" id="KW-1185">Reference proteome</keyword>
<evidence type="ECO:0000259" key="6">
    <source>
        <dbReference type="SMART" id="SM00833"/>
    </source>
</evidence>
<feature type="domain" description="CobW C-terminal" evidence="6">
    <location>
        <begin position="234"/>
        <end position="333"/>
    </location>
</feature>
<dbReference type="EMBL" id="CP001328">
    <property type="protein sequence ID" value="ACO65336.1"/>
    <property type="molecule type" value="Genomic_DNA"/>
</dbReference>
<dbReference type="CDD" id="cd03112">
    <property type="entry name" value="CobW-like"/>
    <property type="match status" value="1"/>
</dbReference>
<keyword evidence="2" id="KW-0378">Hydrolase</keyword>
<dbReference type="InterPro" id="IPR036627">
    <property type="entry name" value="CobW-likC_sf"/>
</dbReference>
<dbReference type="OMA" id="KHVFQGV"/>
<dbReference type="InterPro" id="IPR011629">
    <property type="entry name" value="CobW-like_C"/>
</dbReference>
<evidence type="ECO:0000256" key="2">
    <source>
        <dbReference type="ARBA" id="ARBA00022801"/>
    </source>
</evidence>
<evidence type="ECO:0000256" key="3">
    <source>
        <dbReference type="ARBA" id="ARBA00023186"/>
    </source>
</evidence>
<dbReference type="GO" id="GO:0005737">
    <property type="term" value="C:cytoplasm"/>
    <property type="evidence" value="ECO:0007669"/>
    <property type="project" value="TreeGrafter"/>
</dbReference>
<dbReference type="GeneID" id="8245019"/>
<evidence type="ECO:0000313" key="8">
    <source>
        <dbReference type="Proteomes" id="UP000002009"/>
    </source>
</evidence>
<evidence type="ECO:0000256" key="5">
    <source>
        <dbReference type="ARBA" id="ARBA00049117"/>
    </source>
</evidence>
<comment type="catalytic activity">
    <reaction evidence="5">
        <text>GTP + H2O = GDP + phosphate + H(+)</text>
        <dbReference type="Rhea" id="RHEA:19669"/>
        <dbReference type="ChEBI" id="CHEBI:15377"/>
        <dbReference type="ChEBI" id="CHEBI:15378"/>
        <dbReference type="ChEBI" id="CHEBI:37565"/>
        <dbReference type="ChEBI" id="CHEBI:43474"/>
        <dbReference type="ChEBI" id="CHEBI:58189"/>
    </reaction>
    <physiologicalReaction direction="left-to-right" evidence="5">
        <dbReference type="Rhea" id="RHEA:19670"/>
    </physiologicalReaction>
</comment>